<proteinExistence type="predicted"/>
<dbReference type="PANTHER" id="PTHR43737:SF1">
    <property type="entry name" value="DUF1501 DOMAIN-CONTAINING PROTEIN"/>
    <property type="match status" value="1"/>
</dbReference>
<name>A0A517QS56_9PLAN</name>
<evidence type="ECO:0000313" key="1">
    <source>
        <dbReference type="EMBL" id="QDT34453.1"/>
    </source>
</evidence>
<accession>A0A517QS56</accession>
<dbReference type="Proteomes" id="UP000315724">
    <property type="component" value="Chromosome"/>
</dbReference>
<gene>
    <name evidence="1" type="ORF">Mal48_37130</name>
</gene>
<keyword evidence="2" id="KW-1185">Reference proteome</keyword>
<dbReference type="OrthoDB" id="127333at2"/>
<evidence type="ECO:0000313" key="2">
    <source>
        <dbReference type="Proteomes" id="UP000315724"/>
    </source>
</evidence>
<dbReference type="InterPro" id="IPR017850">
    <property type="entry name" value="Alkaline_phosphatase_core_sf"/>
</dbReference>
<dbReference type="AlphaFoldDB" id="A0A517QS56"/>
<dbReference type="KEGG" id="tpol:Mal48_37130"/>
<reference evidence="1 2" key="1">
    <citation type="submission" date="2019-02" db="EMBL/GenBank/DDBJ databases">
        <title>Deep-cultivation of Planctomycetes and their phenomic and genomic characterization uncovers novel biology.</title>
        <authorList>
            <person name="Wiegand S."/>
            <person name="Jogler M."/>
            <person name="Boedeker C."/>
            <person name="Pinto D."/>
            <person name="Vollmers J."/>
            <person name="Rivas-Marin E."/>
            <person name="Kohn T."/>
            <person name="Peeters S.H."/>
            <person name="Heuer A."/>
            <person name="Rast P."/>
            <person name="Oberbeckmann S."/>
            <person name="Bunk B."/>
            <person name="Jeske O."/>
            <person name="Meyerdierks A."/>
            <person name="Storesund J.E."/>
            <person name="Kallscheuer N."/>
            <person name="Luecker S."/>
            <person name="Lage O.M."/>
            <person name="Pohl T."/>
            <person name="Merkel B.J."/>
            <person name="Hornburger P."/>
            <person name="Mueller R.-W."/>
            <person name="Bruemmer F."/>
            <person name="Labrenz M."/>
            <person name="Spormann A.M."/>
            <person name="Op den Camp H."/>
            <person name="Overmann J."/>
            <person name="Amann R."/>
            <person name="Jetten M.S.M."/>
            <person name="Mascher T."/>
            <person name="Medema M.H."/>
            <person name="Devos D.P."/>
            <person name="Kaster A.-K."/>
            <person name="Ovreas L."/>
            <person name="Rohde M."/>
            <person name="Galperin M.Y."/>
            <person name="Jogler C."/>
        </authorList>
    </citation>
    <scope>NUCLEOTIDE SEQUENCE [LARGE SCALE GENOMIC DNA]</scope>
    <source>
        <strain evidence="1 2">Mal48</strain>
    </source>
</reference>
<dbReference type="SUPFAM" id="SSF53649">
    <property type="entry name" value="Alkaline phosphatase-like"/>
    <property type="match status" value="1"/>
</dbReference>
<dbReference type="PANTHER" id="PTHR43737">
    <property type="entry name" value="BLL7424 PROTEIN"/>
    <property type="match status" value="1"/>
</dbReference>
<dbReference type="Pfam" id="PF07394">
    <property type="entry name" value="DUF1501"/>
    <property type="match status" value="1"/>
</dbReference>
<evidence type="ECO:0008006" key="3">
    <source>
        <dbReference type="Google" id="ProtNLM"/>
    </source>
</evidence>
<dbReference type="InterPro" id="IPR010869">
    <property type="entry name" value="DUF1501"/>
</dbReference>
<dbReference type="EMBL" id="CP036267">
    <property type="protein sequence ID" value="QDT34453.1"/>
    <property type="molecule type" value="Genomic_DNA"/>
</dbReference>
<sequence length="469" mass="51023">MIRFQGAPVQHCDGLTRREFLNAGAIGFGGLTLASLLKAEAYAGIKNSRKAVINIHLDGGPPQWETLDPKPNAPAEIRGEFGPISTSIPGVQISELMPKVASIAEQFVFIRTLVESAGRHDAFQCQSGYGFKDLASLGGRPAMGSVINKLFGSPTDSAPAFVDIMQGRPLVRNSARPGFLGPAYQPFRPDISKMFERELEAGMKGELRRLGADHQMSLELNESLTVSRIDHRQSLLSGLDRIQRKVDATGMMDAMDEFHQQATGILTSGKLAEAMDLSREDPEVIQKFTAPSSSDKLASYTSEGPNAPQKFLLARRLIEAGVRVVSVSISDFDTHRDHFGRINTLMPIVDFGLHALVTDLQERGMLDDVTIVAWGEFGRTPKVNSNGGRDHWPRVGPCFLAGGGMKTGQVIGKTDRLAAETIERPVTYKDVFATLYKNLGIDASQVALIDPQGRPQYILDEAQPLAEVG</sequence>
<dbReference type="InterPro" id="IPR006311">
    <property type="entry name" value="TAT_signal"/>
</dbReference>
<protein>
    <recommendedName>
        <fullName evidence="3">DUF1501 domain-containing protein</fullName>
    </recommendedName>
</protein>
<dbReference type="PROSITE" id="PS51318">
    <property type="entry name" value="TAT"/>
    <property type="match status" value="1"/>
</dbReference>
<organism evidence="1 2">
    <name type="scientific">Thalassoglobus polymorphus</name>
    <dbReference type="NCBI Taxonomy" id="2527994"/>
    <lineage>
        <taxon>Bacteria</taxon>
        <taxon>Pseudomonadati</taxon>
        <taxon>Planctomycetota</taxon>
        <taxon>Planctomycetia</taxon>
        <taxon>Planctomycetales</taxon>
        <taxon>Planctomycetaceae</taxon>
        <taxon>Thalassoglobus</taxon>
    </lineage>
</organism>